<evidence type="ECO:0000313" key="2">
    <source>
        <dbReference type="Proteomes" id="UP001163321"/>
    </source>
</evidence>
<name>A0ACC0W909_9STRA</name>
<evidence type="ECO:0000313" key="1">
    <source>
        <dbReference type="EMBL" id="KAI9915310.1"/>
    </source>
</evidence>
<keyword evidence="2" id="KW-1185">Reference proteome</keyword>
<accession>A0ACC0W909</accession>
<proteinExistence type="predicted"/>
<reference evidence="1 2" key="1">
    <citation type="journal article" date="2022" name="bioRxiv">
        <title>The genome of the oomycete Peronosclerospora sorghi, a cosmopolitan pathogen of maize and sorghum, is inflated with dispersed pseudogenes.</title>
        <authorList>
            <person name="Fletcher K."/>
            <person name="Martin F."/>
            <person name="Isakeit T."/>
            <person name="Cavanaugh K."/>
            <person name="Magill C."/>
            <person name="Michelmore R."/>
        </authorList>
    </citation>
    <scope>NUCLEOTIDE SEQUENCE [LARGE SCALE GENOMIC DNA]</scope>
    <source>
        <strain evidence="1">P6</strain>
    </source>
</reference>
<dbReference type="Proteomes" id="UP001163321">
    <property type="component" value="Chromosome 3"/>
</dbReference>
<comment type="caution">
    <text evidence="1">The sequence shown here is derived from an EMBL/GenBank/DDBJ whole genome shotgun (WGS) entry which is preliminary data.</text>
</comment>
<dbReference type="EMBL" id="CM047582">
    <property type="protein sequence ID" value="KAI9915310.1"/>
    <property type="molecule type" value="Genomic_DNA"/>
</dbReference>
<sequence>MPLSSLGYRLMQSGAHLVAGVSVVFLQLVSPPTSIESQSLRRIPPSCNVDSNDDRGSHPYAKKKMSLRECNQGSSSARIPDALHTSSSLSGRHPIHTS</sequence>
<protein>
    <submittedName>
        <fullName evidence="1">Uncharacterized protein</fullName>
    </submittedName>
</protein>
<organism evidence="1 2">
    <name type="scientific">Peronosclerospora sorghi</name>
    <dbReference type="NCBI Taxonomy" id="230839"/>
    <lineage>
        <taxon>Eukaryota</taxon>
        <taxon>Sar</taxon>
        <taxon>Stramenopiles</taxon>
        <taxon>Oomycota</taxon>
        <taxon>Peronosporomycetes</taxon>
        <taxon>Peronosporales</taxon>
        <taxon>Peronosporaceae</taxon>
        <taxon>Peronosclerospora</taxon>
    </lineage>
</organism>
<gene>
    <name evidence="1" type="ORF">PsorP6_008167</name>
</gene>